<comment type="caution">
    <text evidence="3">The sequence shown here is derived from an EMBL/GenBank/DDBJ whole genome shotgun (WGS) entry which is preliminary data.</text>
</comment>
<organism evidence="3 4">
    <name type="scientific">Orchesella dallaii</name>
    <dbReference type="NCBI Taxonomy" id="48710"/>
    <lineage>
        <taxon>Eukaryota</taxon>
        <taxon>Metazoa</taxon>
        <taxon>Ecdysozoa</taxon>
        <taxon>Arthropoda</taxon>
        <taxon>Hexapoda</taxon>
        <taxon>Collembola</taxon>
        <taxon>Entomobryomorpha</taxon>
        <taxon>Entomobryoidea</taxon>
        <taxon>Orchesellidae</taxon>
        <taxon>Orchesellinae</taxon>
        <taxon>Orchesella</taxon>
    </lineage>
</organism>
<dbReference type="InterPro" id="IPR014044">
    <property type="entry name" value="CAP_dom"/>
</dbReference>
<keyword evidence="1" id="KW-0732">Signal</keyword>
<evidence type="ECO:0000313" key="3">
    <source>
        <dbReference type="EMBL" id="CAL8068651.1"/>
    </source>
</evidence>
<dbReference type="Proteomes" id="UP001642540">
    <property type="component" value="Unassembled WGS sequence"/>
</dbReference>
<dbReference type="SUPFAM" id="SSF55797">
    <property type="entry name" value="PR-1-like"/>
    <property type="match status" value="1"/>
</dbReference>
<name>A0ABP1PLJ8_9HEXA</name>
<dbReference type="InterPro" id="IPR001283">
    <property type="entry name" value="CRISP-related"/>
</dbReference>
<protein>
    <recommendedName>
        <fullName evidence="2">SCP domain-containing protein</fullName>
    </recommendedName>
</protein>
<dbReference type="PANTHER" id="PTHR10334">
    <property type="entry name" value="CYSTEINE-RICH SECRETORY PROTEIN-RELATED"/>
    <property type="match status" value="1"/>
</dbReference>
<evidence type="ECO:0000259" key="2">
    <source>
        <dbReference type="SMART" id="SM00198"/>
    </source>
</evidence>
<sequence>MGRSSSSSSRIALWTILFAVSPLLASAGDNQYGIDMFGKAARGACWVEKLHKLPPIDVQGVHFGDCYSNMRFDNEWKEQTDFHSNNLKKDGYNPAEMKDTIETWAMSDVKEKLEKRFTLLPSVYGSTCKQFVENENQNPAHDYSSILQDTSKGVYPFKGLAHCMLGVIEQNNGAAELAALKSHWLSPKTFQQAIIDRENENRARHGVPALKLDSELNTRAQRYAEELARICQMVHMAKNPKYGETHLDLQYDGGMTGENLAEFGSLIPTDIDRGVFAANEWYSEIKDYPWPQFTGNNANGVIGHFTASVWKSTKLAGYGVARNEACPRTKVFVVARYSPGGNIKDEGMTFYKDNVLPPL</sequence>
<dbReference type="Pfam" id="PF00188">
    <property type="entry name" value="CAP"/>
    <property type="match status" value="1"/>
</dbReference>
<dbReference type="SMART" id="SM00198">
    <property type="entry name" value="SCP"/>
    <property type="match status" value="1"/>
</dbReference>
<evidence type="ECO:0000256" key="1">
    <source>
        <dbReference type="SAM" id="SignalP"/>
    </source>
</evidence>
<dbReference type="EMBL" id="CAXLJM020000002">
    <property type="protein sequence ID" value="CAL8068651.1"/>
    <property type="molecule type" value="Genomic_DNA"/>
</dbReference>
<accession>A0ABP1PLJ8</accession>
<dbReference type="InterPro" id="IPR035940">
    <property type="entry name" value="CAP_sf"/>
</dbReference>
<feature type="chain" id="PRO_5045706340" description="SCP domain-containing protein" evidence="1">
    <location>
        <begin position="28"/>
        <end position="359"/>
    </location>
</feature>
<dbReference type="Gene3D" id="3.40.33.10">
    <property type="entry name" value="CAP"/>
    <property type="match status" value="1"/>
</dbReference>
<proteinExistence type="predicted"/>
<dbReference type="PRINTS" id="PR00837">
    <property type="entry name" value="V5TPXLIKE"/>
</dbReference>
<dbReference type="CDD" id="cd05382">
    <property type="entry name" value="CAP_GAPR1-like"/>
    <property type="match status" value="1"/>
</dbReference>
<gene>
    <name evidence="3" type="ORF">ODALV1_LOCUS400</name>
</gene>
<feature type="domain" description="SCP" evidence="2">
    <location>
        <begin position="189"/>
        <end position="345"/>
    </location>
</feature>
<keyword evidence="4" id="KW-1185">Reference proteome</keyword>
<dbReference type="InterPro" id="IPR034113">
    <property type="entry name" value="SCP_GAPR1-like"/>
</dbReference>
<reference evidence="3 4" key="1">
    <citation type="submission" date="2024-08" db="EMBL/GenBank/DDBJ databases">
        <authorList>
            <person name="Cucini C."/>
            <person name="Frati F."/>
        </authorList>
    </citation>
    <scope>NUCLEOTIDE SEQUENCE [LARGE SCALE GENOMIC DNA]</scope>
</reference>
<feature type="signal peptide" evidence="1">
    <location>
        <begin position="1"/>
        <end position="27"/>
    </location>
</feature>
<evidence type="ECO:0000313" key="4">
    <source>
        <dbReference type="Proteomes" id="UP001642540"/>
    </source>
</evidence>